<dbReference type="OrthoDB" id="161814at2759"/>
<name>K1Y297_MARBU</name>
<dbReference type="RefSeq" id="XP_007290395.1">
    <property type="nucleotide sequence ID" value="XM_007290333.1"/>
</dbReference>
<feature type="transmembrane region" description="Helical" evidence="6">
    <location>
        <begin position="176"/>
        <end position="194"/>
    </location>
</feature>
<accession>K1Y297</accession>
<dbReference type="Pfam" id="PF04145">
    <property type="entry name" value="Ctr"/>
    <property type="match status" value="1"/>
</dbReference>
<dbReference type="PANTHER" id="PTHR12483:SF73">
    <property type="entry name" value="COPPER TRANSPORT PROTEIN CTR3"/>
    <property type="match status" value="1"/>
</dbReference>
<reference evidence="7 8" key="1">
    <citation type="journal article" date="2012" name="BMC Genomics">
        <title>Sequencing the genome of Marssonina brunnea reveals fungus-poplar co-evolution.</title>
        <authorList>
            <person name="Zhu S."/>
            <person name="Cao Y.-Z."/>
            <person name="Jiang C."/>
            <person name="Tan B.-Y."/>
            <person name="Wang Z."/>
            <person name="Feng S."/>
            <person name="Zhang L."/>
            <person name="Su X.-H."/>
            <person name="Brejova B."/>
            <person name="Vinar T."/>
            <person name="Xu M."/>
            <person name="Wang M.-X."/>
            <person name="Zhang S.-G."/>
            <person name="Huang M.-R."/>
            <person name="Wu R."/>
            <person name="Zhou Y."/>
        </authorList>
    </citation>
    <scope>NUCLEOTIDE SEQUENCE [LARGE SCALE GENOMIC DNA]</scope>
    <source>
        <strain evidence="7 8">MB_m1</strain>
    </source>
</reference>
<comment type="subcellular location">
    <subcellularLocation>
        <location evidence="1 6">Membrane</location>
        <topology evidence="1 6">Multi-pass membrane protein</topology>
    </subcellularLocation>
</comment>
<gene>
    <name evidence="7" type="ORF">MBM_02506</name>
</gene>
<dbReference type="EMBL" id="JH921431">
    <property type="protein sequence ID" value="EKD19269.1"/>
    <property type="molecule type" value="Genomic_DNA"/>
</dbReference>
<keyword evidence="5 6" id="KW-0472">Membrane</keyword>
<dbReference type="PANTHER" id="PTHR12483">
    <property type="entry name" value="SOLUTE CARRIER FAMILY 31 COPPER TRANSPORTERS"/>
    <property type="match status" value="1"/>
</dbReference>
<evidence type="ECO:0000256" key="2">
    <source>
        <dbReference type="ARBA" id="ARBA00006921"/>
    </source>
</evidence>
<dbReference type="GeneID" id="18758441"/>
<dbReference type="GO" id="GO:0005375">
    <property type="term" value="F:copper ion transmembrane transporter activity"/>
    <property type="evidence" value="ECO:0007669"/>
    <property type="project" value="UniProtKB-UniRule"/>
</dbReference>
<evidence type="ECO:0000313" key="7">
    <source>
        <dbReference type="EMBL" id="EKD19269.1"/>
    </source>
</evidence>
<keyword evidence="6" id="KW-0186">Copper</keyword>
<comment type="similarity">
    <text evidence="2 6">Belongs to the copper transporter (Ctr) (TC 1.A.56) family. SLC31A subfamily.</text>
</comment>
<keyword evidence="6" id="KW-0406">Ion transport</keyword>
<proteinExistence type="inferred from homology"/>
<dbReference type="AlphaFoldDB" id="K1Y297"/>
<dbReference type="STRING" id="1072389.K1Y297"/>
<protein>
    <recommendedName>
        <fullName evidence="6">Copper transport protein</fullName>
    </recommendedName>
</protein>
<dbReference type="KEGG" id="mbe:MBM_02506"/>
<evidence type="ECO:0000256" key="6">
    <source>
        <dbReference type="RuleBase" id="RU367022"/>
    </source>
</evidence>
<keyword evidence="6" id="KW-0187">Copper transport</keyword>
<dbReference type="HOGENOM" id="CLU_079690_0_1_1"/>
<sequence length="213" mass="23209">MDMNMDMSSTTMPPSMATPVSSAAAATSSAAMDMGGMAGMDHSGMDMGGCITNMLWNWNVIDSCFISSSWRITSKGMFAGSCIGVILLVMSVEFLRRLCKEYDRYILRQHQRTQAVVVSNEQSKATDGTCAPDVRSLGPVPFRPNLLQQSVRATLHMCSFAAAYFVMLLAMYYNGYIIMCIFIGAWLGAFVFSWETIGLGGAQREENVTGCCG</sequence>
<evidence type="ECO:0000256" key="3">
    <source>
        <dbReference type="ARBA" id="ARBA00022692"/>
    </source>
</evidence>
<keyword evidence="6" id="KW-0813">Transport</keyword>
<dbReference type="FunCoup" id="K1Y297">
    <property type="interactions" value="23"/>
</dbReference>
<feature type="transmembrane region" description="Helical" evidence="6">
    <location>
        <begin position="77"/>
        <end position="95"/>
    </location>
</feature>
<organism evidence="7 8">
    <name type="scientific">Marssonina brunnea f. sp. multigermtubi (strain MB_m1)</name>
    <name type="common">Marssonina leaf spot fungus</name>
    <dbReference type="NCBI Taxonomy" id="1072389"/>
    <lineage>
        <taxon>Eukaryota</taxon>
        <taxon>Fungi</taxon>
        <taxon>Dikarya</taxon>
        <taxon>Ascomycota</taxon>
        <taxon>Pezizomycotina</taxon>
        <taxon>Leotiomycetes</taxon>
        <taxon>Helotiales</taxon>
        <taxon>Drepanopezizaceae</taxon>
        <taxon>Drepanopeziza</taxon>
    </lineage>
</organism>
<keyword evidence="4 6" id="KW-1133">Transmembrane helix</keyword>
<evidence type="ECO:0000313" key="8">
    <source>
        <dbReference type="Proteomes" id="UP000006753"/>
    </source>
</evidence>
<dbReference type="InterPro" id="IPR007274">
    <property type="entry name" value="Cop_transporter"/>
</dbReference>
<evidence type="ECO:0000256" key="5">
    <source>
        <dbReference type="ARBA" id="ARBA00023136"/>
    </source>
</evidence>
<dbReference type="Proteomes" id="UP000006753">
    <property type="component" value="Unassembled WGS sequence"/>
</dbReference>
<keyword evidence="3 6" id="KW-0812">Transmembrane</keyword>
<dbReference type="GO" id="GO:0016020">
    <property type="term" value="C:membrane"/>
    <property type="evidence" value="ECO:0007669"/>
    <property type="project" value="UniProtKB-SubCell"/>
</dbReference>
<dbReference type="eggNOG" id="KOG3386">
    <property type="taxonomic scope" value="Eukaryota"/>
</dbReference>
<dbReference type="OMA" id="ENATVCC"/>
<evidence type="ECO:0000256" key="4">
    <source>
        <dbReference type="ARBA" id="ARBA00022989"/>
    </source>
</evidence>
<dbReference type="InParanoid" id="K1Y297"/>
<evidence type="ECO:0000256" key="1">
    <source>
        <dbReference type="ARBA" id="ARBA00004141"/>
    </source>
</evidence>
<keyword evidence="8" id="KW-1185">Reference proteome</keyword>